<name>A0A151GD59_DRECN</name>
<proteinExistence type="predicted"/>
<comment type="caution">
    <text evidence="2">The sequence shown here is derived from an EMBL/GenBank/DDBJ whole genome shotgun (WGS) entry which is preliminary data.</text>
</comment>
<feature type="compositionally biased region" description="Basic and acidic residues" evidence="1">
    <location>
        <begin position="177"/>
        <end position="202"/>
    </location>
</feature>
<feature type="region of interest" description="Disordered" evidence="1">
    <location>
        <begin position="157"/>
        <end position="225"/>
    </location>
</feature>
<dbReference type="Proteomes" id="UP000076580">
    <property type="component" value="Chromosome 03"/>
</dbReference>
<dbReference type="AlphaFoldDB" id="A0A151GD59"/>
<feature type="region of interest" description="Disordered" evidence="1">
    <location>
        <begin position="42"/>
        <end position="69"/>
    </location>
</feature>
<accession>A0A151GD59</accession>
<organism evidence="2 3">
    <name type="scientific">Drechmeria coniospora</name>
    <name type="common">Nematophagous fungus</name>
    <name type="synonym">Meria coniospora</name>
    <dbReference type="NCBI Taxonomy" id="98403"/>
    <lineage>
        <taxon>Eukaryota</taxon>
        <taxon>Fungi</taxon>
        <taxon>Dikarya</taxon>
        <taxon>Ascomycota</taxon>
        <taxon>Pezizomycotina</taxon>
        <taxon>Sordariomycetes</taxon>
        <taxon>Hypocreomycetidae</taxon>
        <taxon>Hypocreales</taxon>
        <taxon>Ophiocordycipitaceae</taxon>
        <taxon>Drechmeria</taxon>
    </lineage>
</organism>
<evidence type="ECO:0000256" key="1">
    <source>
        <dbReference type="SAM" id="MobiDB-lite"/>
    </source>
</evidence>
<evidence type="ECO:0000313" key="3">
    <source>
        <dbReference type="Proteomes" id="UP000076580"/>
    </source>
</evidence>
<reference evidence="2 3" key="1">
    <citation type="journal article" date="2016" name="Sci. Rep.">
        <title>Insights into Adaptations to a Near-Obligate Nematode Endoparasitic Lifestyle from the Finished Genome of Drechmeria coniospora.</title>
        <authorList>
            <person name="Zhang L."/>
            <person name="Zhou Z."/>
            <person name="Guo Q."/>
            <person name="Fokkens L."/>
            <person name="Miskei M."/>
            <person name="Pocsi I."/>
            <person name="Zhang W."/>
            <person name="Chen M."/>
            <person name="Wang L."/>
            <person name="Sun Y."/>
            <person name="Donzelli B.G."/>
            <person name="Gibson D.M."/>
            <person name="Nelson D.R."/>
            <person name="Luo J.G."/>
            <person name="Rep M."/>
            <person name="Liu H."/>
            <person name="Yang S."/>
            <person name="Wang J."/>
            <person name="Krasnoff S.B."/>
            <person name="Xu Y."/>
            <person name="Molnar I."/>
            <person name="Lin M."/>
        </authorList>
    </citation>
    <scope>NUCLEOTIDE SEQUENCE [LARGE SCALE GENOMIC DNA]</scope>
    <source>
        <strain evidence="2 3">ARSEF 6962</strain>
    </source>
</reference>
<dbReference type="EMBL" id="LAYC01000003">
    <property type="protein sequence ID" value="KYK55001.1"/>
    <property type="molecule type" value="Genomic_DNA"/>
</dbReference>
<dbReference type="RefSeq" id="XP_040654353.1">
    <property type="nucleotide sequence ID" value="XM_040804249.1"/>
</dbReference>
<dbReference type="GeneID" id="63719605"/>
<gene>
    <name evidence="2" type="ORF">DCS_06962</name>
</gene>
<protein>
    <submittedName>
        <fullName evidence="2">Uncharacterized protein</fullName>
    </submittedName>
</protein>
<keyword evidence="3" id="KW-1185">Reference proteome</keyword>
<dbReference type="InParanoid" id="A0A151GD59"/>
<evidence type="ECO:0000313" key="2">
    <source>
        <dbReference type="EMBL" id="KYK55001.1"/>
    </source>
</evidence>
<sequence length="352" mass="38371">MAVLRLDGARSFLLARRSCTGTPSASGANHLLDPPSALPDMPSFSVPTAGCRTNPRPSPRRAHAASLSRQGSLADVLPTSVPYHYMFLRSCLLQLVAVSIGRGALVSVLSAPQDQRIVESSALVAVRTEIEPPPFHSDQPGTVEAGSEALVWSDPGALEQAQRSSERPRGRGWGGEQKTRETNSKRTRGRERERERESESRPSEWAVNEDQERRPSGKTARPPYRQLVGSRAVICGFPHVPYPSDRTFEPEIDLSCAEAAAPSPCDAPWWSDLASGSSFFINWQGGTPAHQDGSHSSKSESYLRSPLPRRVLARFPPDTPRPRASKLLSADAIKHRSFAVEHSSSPFAQTVI</sequence>